<dbReference type="Gene3D" id="3.40.50.300">
    <property type="entry name" value="P-loop containing nucleotide triphosphate hydrolases"/>
    <property type="match status" value="1"/>
</dbReference>
<keyword evidence="5" id="KW-1185">Reference proteome</keyword>
<feature type="domain" description="Bacterial type II secretion system protein E" evidence="3">
    <location>
        <begin position="203"/>
        <end position="478"/>
    </location>
</feature>
<evidence type="ECO:0000313" key="4">
    <source>
        <dbReference type="EMBL" id="MFD0917030.1"/>
    </source>
</evidence>
<dbReference type="InterPro" id="IPR001482">
    <property type="entry name" value="T2SS/T4SS_dom"/>
</dbReference>
<feature type="region of interest" description="Disordered" evidence="2">
    <location>
        <begin position="1"/>
        <end position="92"/>
    </location>
</feature>
<dbReference type="SUPFAM" id="SSF52540">
    <property type="entry name" value="P-loop containing nucleoside triphosphate hydrolases"/>
    <property type="match status" value="1"/>
</dbReference>
<name>A0ABW3FJD7_9HYPH</name>
<dbReference type="CDD" id="cd01130">
    <property type="entry name" value="VirB11-like_ATPase"/>
    <property type="match status" value="1"/>
</dbReference>
<feature type="compositionally biased region" description="Low complexity" evidence="2">
    <location>
        <begin position="71"/>
        <end position="92"/>
    </location>
</feature>
<dbReference type="EMBL" id="JBHTJV010000009">
    <property type="protein sequence ID" value="MFD0917030.1"/>
    <property type="molecule type" value="Genomic_DNA"/>
</dbReference>
<reference evidence="5" key="1">
    <citation type="journal article" date="2019" name="Int. J. Syst. Evol. Microbiol.">
        <title>The Global Catalogue of Microorganisms (GCM) 10K type strain sequencing project: providing services to taxonomists for standard genome sequencing and annotation.</title>
        <authorList>
            <consortium name="The Broad Institute Genomics Platform"/>
            <consortium name="The Broad Institute Genome Sequencing Center for Infectious Disease"/>
            <person name="Wu L."/>
            <person name="Ma J."/>
        </authorList>
    </citation>
    <scope>NUCLEOTIDE SEQUENCE [LARGE SCALE GENOMIC DNA]</scope>
    <source>
        <strain evidence="5">CCUG 60023</strain>
    </source>
</reference>
<dbReference type="RefSeq" id="WP_377212870.1">
    <property type="nucleotide sequence ID" value="NZ_JBHTJV010000009.1"/>
</dbReference>
<dbReference type="PANTHER" id="PTHR30486:SF15">
    <property type="entry name" value="TYPE II_IV SECRETION SYSTEM ATPASE"/>
    <property type="match status" value="1"/>
</dbReference>
<dbReference type="PANTHER" id="PTHR30486">
    <property type="entry name" value="TWITCHING MOTILITY PROTEIN PILT"/>
    <property type="match status" value="1"/>
</dbReference>
<evidence type="ECO:0000256" key="2">
    <source>
        <dbReference type="SAM" id="MobiDB-lite"/>
    </source>
</evidence>
<protein>
    <submittedName>
        <fullName evidence="4">CpaF family protein</fullName>
    </submittedName>
</protein>
<gene>
    <name evidence="4" type="ORF">ACFQ14_11475</name>
</gene>
<proteinExistence type="inferred from homology"/>
<comment type="caution">
    <text evidence="4">The sequence shown here is derived from an EMBL/GenBank/DDBJ whole genome shotgun (WGS) entry which is preliminary data.</text>
</comment>
<dbReference type="Pfam" id="PF00437">
    <property type="entry name" value="T2SSE"/>
    <property type="match status" value="1"/>
</dbReference>
<dbReference type="InterPro" id="IPR050921">
    <property type="entry name" value="T4SS_GSP_E_ATPase"/>
</dbReference>
<feature type="compositionally biased region" description="Pro residues" evidence="2">
    <location>
        <begin position="38"/>
        <end position="70"/>
    </location>
</feature>
<dbReference type="Gene3D" id="3.30.450.380">
    <property type="match status" value="1"/>
</dbReference>
<dbReference type="Proteomes" id="UP001597101">
    <property type="component" value="Unassembled WGS sequence"/>
</dbReference>
<accession>A0ABW3FJD7</accession>
<dbReference type="InterPro" id="IPR027417">
    <property type="entry name" value="P-loop_NTPase"/>
</dbReference>
<dbReference type="SUPFAM" id="SSF81995">
    <property type="entry name" value="beta-sandwich domain of Sec23/24"/>
    <property type="match status" value="1"/>
</dbReference>
<evidence type="ECO:0000313" key="5">
    <source>
        <dbReference type="Proteomes" id="UP001597101"/>
    </source>
</evidence>
<comment type="similarity">
    <text evidence="1">Belongs to the GSP E family.</text>
</comment>
<evidence type="ECO:0000259" key="3">
    <source>
        <dbReference type="Pfam" id="PF00437"/>
    </source>
</evidence>
<organism evidence="4 5">
    <name type="scientific">Pseudahrensia aquimaris</name>
    <dbReference type="NCBI Taxonomy" id="744461"/>
    <lineage>
        <taxon>Bacteria</taxon>
        <taxon>Pseudomonadati</taxon>
        <taxon>Pseudomonadota</taxon>
        <taxon>Alphaproteobacteria</taxon>
        <taxon>Hyphomicrobiales</taxon>
        <taxon>Ahrensiaceae</taxon>
        <taxon>Pseudahrensia</taxon>
    </lineage>
</organism>
<sequence length="559" mass="60557">MFGKKGGTTDNGSGAGGFKQPLAMPPEAHQAPPQAAAPQPPQAPPAAPAQPPMAPQQPPAAAPTAPPTAAPQPGMTQPLQPATPAPAAGAPMQTLPATVSQGLTATGQKKVKKIAAPFAEEEEEVVDVNHIKIKTEDYYDVKTQVFSALIDTIDLSQLSKLDADGAREEIRDIVNDIIAIKSIVMSISEQEELLADICNDVLGFGPLEPLLERDDIADIMVNGAKNTYIEVNGKTEPTNVKFRDNDQLMNICQRIVSQVGRRVDEASPICDARLMDGSRVNVIAPPLALDGPTLTIRKFKKDKLTLDQLVNFGAISPEGAEILKIIGRVRCNIVISGGTGSGKTTLLNCMTNYIDEDERVITCEDSAELQLQQPHVVRLETRPPNLEGEGQITMTDLVKNCLRMRPERIIVGEVRGPEVFDLLQAMNTGHDGSMGTIHANSPRECLSRMESMIAMGGFTLPQKTVREIITGSVDIIIQARRLRDGSRRITHITEVVGMEGDVVITQDLFIYDMTGEDADGKIIGKHRSTGVGRPHMWDRARYFNEEQRLAAALDAAEDR</sequence>
<feature type="compositionally biased region" description="Low complexity" evidence="2">
    <location>
        <begin position="25"/>
        <end position="37"/>
    </location>
</feature>
<evidence type="ECO:0000256" key="1">
    <source>
        <dbReference type="ARBA" id="ARBA00006611"/>
    </source>
</evidence>